<dbReference type="eggNOG" id="ENOG502ZS11">
    <property type="taxonomic scope" value="Bacteria"/>
</dbReference>
<keyword evidence="2" id="KW-1185">Reference proteome</keyword>
<organism evidence="1 2">
    <name type="scientific">Laribacter hongkongensis (strain HLHK9)</name>
    <dbReference type="NCBI Taxonomy" id="557598"/>
    <lineage>
        <taxon>Bacteria</taxon>
        <taxon>Pseudomonadati</taxon>
        <taxon>Pseudomonadota</taxon>
        <taxon>Betaproteobacteria</taxon>
        <taxon>Neisseriales</taxon>
        <taxon>Aquaspirillaceae</taxon>
        <taxon>Laribacter</taxon>
    </lineage>
</organism>
<gene>
    <name evidence="1" type="ordered locus">LHK_01337</name>
</gene>
<dbReference type="AntiFam" id="ANF00090">
    <property type="entry name" value="Shadow ORF (opposite yegE)"/>
</dbReference>
<evidence type="ECO:0000313" key="2">
    <source>
        <dbReference type="Proteomes" id="UP000002010"/>
    </source>
</evidence>
<dbReference type="HOGENOM" id="CLU_661889_0_0_4"/>
<dbReference type="KEGG" id="lhk:LHK_01337"/>
<proteinExistence type="predicted"/>
<dbReference type="AlphaFoldDB" id="C1D787"/>
<protein>
    <submittedName>
        <fullName evidence="1">Uncharacterized protein</fullName>
    </submittedName>
</protein>
<dbReference type="EMBL" id="CP001154">
    <property type="protein sequence ID" value="ACO74327.1"/>
    <property type="molecule type" value="Genomic_DNA"/>
</dbReference>
<name>C1D787_LARHH</name>
<evidence type="ECO:0000313" key="1">
    <source>
        <dbReference type="EMBL" id="ACO74327.1"/>
    </source>
</evidence>
<dbReference type="Proteomes" id="UP000002010">
    <property type="component" value="Chromosome"/>
</dbReference>
<sequence length="415" mass="43963">MLPADQRLGADHSGMAQVHLGLVIEHQLTSEQPAPQVFQQGMAGAGFTVFGVIEDPYAGAAFLLGNQHGGKCLAHHAVRIGVGLRQPDHAADTGTQFASVADRPVVAFNAGMQGFQPGGQPFRCAAGQHHDKIIAGQAGQTVIFGQSGFQAGREFNQHLVAGQGTVFLVDVGKPVEVQMGQQQGLLLLAGLQQHLRQAVDELLAAGQAGQVVIARHADKPCLHVAQFFQIVEHGNVVADPSSGILHGPDGQSFEIRFAGFAPVPELSLPDAFIRQLLPQRVVKGRRLPAGLQQPGGVSDGLFSGIAGNPAKCRIDIQNPPSGVSEHGSVTHLVKNGVKCRQLPATDLFVGCNPALDRDLLPCSAASECPDGESVRQRQPLLVFDHAFPHVSRLHAIDQGKQFRPALCQRHAVAGW</sequence>
<accession>C1D787</accession>
<reference evidence="1 2" key="1">
    <citation type="journal article" date="2009" name="PLoS Genet.">
        <title>The complete genome and proteome of Laribacter hongkongensis reveal potential mechanisms for adaptations to different temperatures and habitats.</title>
        <authorList>
            <person name="Woo P.C."/>
            <person name="Lau S.K."/>
            <person name="Tse H."/>
            <person name="Teng J.L."/>
            <person name="Curreem S.O."/>
            <person name="Tsang A.K."/>
            <person name="Fan R.Y."/>
            <person name="Wong G.K."/>
            <person name="Huang Y."/>
            <person name="Loman N.J."/>
            <person name="Snyder L.A."/>
            <person name="Cai J.J."/>
            <person name="Huang J.D."/>
            <person name="Mak W."/>
            <person name="Pallen M.J."/>
            <person name="Lok S."/>
            <person name="Yuen K.Y."/>
        </authorList>
    </citation>
    <scope>NUCLEOTIDE SEQUENCE [LARGE SCALE GENOMIC DNA]</scope>
    <source>
        <strain evidence="1 2">HLHK9</strain>
    </source>
</reference>